<dbReference type="Pfam" id="PF00126">
    <property type="entry name" value="HTH_1"/>
    <property type="match status" value="1"/>
</dbReference>
<comment type="caution">
    <text evidence="6">The sequence shown here is derived from an EMBL/GenBank/DDBJ whole genome shotgun (WGS) entry which is preliminary data.</text>
</comment>
<dbReference type="Gene3D" id="3.40.190.290">
    <property type="match status" value="1"/>
</dbReference>
<dbReference type="PANTHER" id="PTHR30126">
    <property type="entry name" value="HTH-TYPE TRANSCRIPTIONAL REGULATOR"/>
    <property type="match status" value="1"/>
</dbReference>
<dbReference type="InterPro" id="IPR036388">
    <property type="entry name" value="WH-like_DNA-bd_sf"/>
</dbReference>
<accession>A0A4R9LVM8</accession>
<dbReference type="InterPro" id="IPR036390">
    <property type="entry name" value="WH_DNA-bd_sf"/>
</dbReference>
<evidence type="ECO:0000313" key="7">
    <source>
        <dbReference type="Proteomes" id="UP000298264"/>
    </source>
</evidence>
<dbReference type="Proteomes" id="UP000298264">
    <property type="component" value="Unassembled WGS sequence"/>
</dbReference>
<dbReference type="Pfam" id="PF03466">
    <property type="entry name" value="LysR_substrate"/>
    <property type="match status" value="1"/>
</dbReference>
<keyword evidence="7" id="KW-1185">Reference proteome</keyword>
<evidence type="ECO:0000256" key="4">
    <source>
        <dbReference type="ARBA" id="ARBA00023163"/>
    </source>
</evidence>
<dbReference type="InterPro" id="IPR000847">
    <property type="entry name" value="LysR_HTH_N"/>
</dbReference>
<evidence type="ECO:0000256" key="2">
    <source>
        <dbReference type="ARBA" id="ARBA00023015"/>
    </source>
</evidence>
<dbReference type="PANTHER" id="PTHR30126:SF94">
    <property type="entry name" value="LYSR FAMILY TRANSCRIPTIONAL REGULATOR"/>
    <property type="match status" value="1"/>
</dbReference>
<keyword evidence="4" id="KW-0804">Transcription</keyword>
<dbReference type="SUPFAM" id="SSF46785">
    <property type="entry name" value="Winged helix' DNA-binding domain"/>
    <property type="match status" value="1"/>
</dbReference>
<dbReference type="PROSITE" id="PS50931">
    <property type="entry name" value="HTH_LYSR"/>
    <property type="match status" value="1"/>
</dbReference>
<name>A0A4R9LVM8_9LEPT</name>
<dbReference type="GO" id="GO:0003700">
    <property type="term" value="F:DNA-binding transcription factor activity"/>
    <property type="evidence" value="ECO:0007669"/>
    <property type="project" value="InterPro"/>
</dbReference>
<dbReference type="EMBL" id="RQHV01000002">
    <property type="protein sequence ID" value="TGN14650.1"/>
    <property type="molecule type" value="Genomic_DNA"/>
</dbReference>
<sequence>MSISIRQLEIFASVARFGSTTLAGEALVLSQSAISMALKELERGIGTPLFDRTSRELSLNEVGKNALPLCSEILDRFSELSRLRQNMDGKLSGSLRVSASTTIGNYLLPKWIGKFQSLHPQTEIILEIKNSKEVLIGIQDTHVDLGFVEGRIQEGPFQTEIFYNDEMIIIDNYKSNAKQKLISKKDMENRTWILREPGSGTREWIEYKWASEGWNPKKKRELGNTEAIKKSVEEGLGISCLSLSAVERELNWKLLSKINYTYTNWNRPLQMVWHDKKYKSELFLKFFEFCRTESKSTEITNV</sequence>
<comment type="similarity">
    <text evidence="1">Belongs to the LysR transcriptional regulatory family.</text>
</comment>
<dbReference type="PRINTS" id="PR00039">
    <property type="entry name" value="HTHLYSR"/>
</dbReference>
<dbReference type="InterPro" id="IPR005119">
    <property type="entry name" value="LysR_subst-bd"/>
</dbReference>
<keyword evidence="2" id="KW-0805">Transcription regulation</keyword>
<evidence type="ECO:0000259" key="5">
    <source>
        <dbReference type="PROSITE" id="PS50931"/>
    </source>
</evidence>
<gene>
    <name evidence="6" type="ORF">EHS11_01280</name>
</gene>
<evidence type="ECO:0000313" key="6">
    <source>
        <dbReference type="EMBL" id="TGN14650.1"/>
    </source>
</evidence>
<keyword evidence="3" id="KW-0238">DNA-binding</keyword>
<protein>
    <submittedName>
        <fullName evidence="6">LysR family transcriptional regulator</fullName>
    </submittedName>
</protein>
<dbReference type="RefSeq" id="WP_135762599.1">
    <property type="nucleotide sequence ID" value="NZ_RQHV01000002.1"/>
</dbReference>
<evidence type="ECO:0000256" key="1">
    <source>
        <dbReference type="ARBA" id="ARBA00009437"/>
    </source>
</evidence>
<dbReference type="OrthoDB" id="9803714at2"/>
<dbReference type="SUPFAM" id="SSF53850">
    <property type="entry name" value="Periplasmic binding protein-like II"/>
    <property type="match status" value="1"/>
</dbReference>
<proteinExistence type="inferred from homology"/>
<dbReference type="AlphaFoldDB" id="A0A4R9LVM8"/>
<evidence type="ECO:0000256" key="3">
    <source>
        <dbReference type="ARBA" id="ARBA00023125"/>
    </source>
</evidence>
<feature type="domain" description="HTH lysR-type" evidence="5">
    <location>
        <begin position="3"/>
        <end position="60"/>
    </location>
</feature>
<organism evidence="6 7">
    <name type="scientific">Leptospira ilyithenensis</name>
    <dbReference type="NCBI Taxonomy" id="2484901"/>
    <lineage>
        <taxon>Bacteria</taxon>
        <taxon>Pseudomonadati</taxon>
        <taxon>Spirochaetota</taxon>
        <taxon>Spirochaetia</taxon>
        <taxon>Leptospirales</taxon>
        <taxon>Leptospiraceae</taxon>
        <taxon>Leptospira</taxon>
    </lineage>
</organism>
<dbReference type="GO" id="GO:0000976">
    <property type="term" value="F:transcription cis-regulatory region binding"/>
    <property type="evidence" value="ECO:0007669"/>
    <property type="project" value="TreeGrafter"/>
</dbReference>
<reference evidence="6" key="1">
    <citation type="journal article" date="2019" name="PLoS Negl. Trop. Dis.">
        <title>Revisiting the worldwide diversity of Leptospira species in the environment.</title>
        <authorList>
            <person name="Vincent A.T."/>
            <person name="Schiettekatte O."/>
            <person name="Bourhy P."/>
            <person name="Veyrier F.J."/>
            <person name="Picardeau M."/>
        </authorList>
    </citation>
    <scope>NUCLEOTIDE SEQUENCE [LARGE SCALE GENOMIC DNA]</scope>
    <source>
        <strain evidence="6">201400974</strain>
    </source>
</reference>
<dbReference type="Gene3D" id="1.10.10.10">
    <property type="entry name" value="Winged helix-like DNA-binding domain superfamily/Winged helix DNA-binding domain"/>
    <property type="match status" value="1"/>
</dbReference>